<reference evidence="2" key="1">
    <citation type="submission" date="2018-02" db="EMBL/GenBank/DDBJ databases">
        <authorList>
            <person name="Cohen D.B."/>
            <person name="Kent A.D."/>
        </authorList>
    </citation>
    <scope>NUCLEOTIDE SEQUENCE</scope>
</reference>
<gene>
    <name evidence="2" type="ORF">FSB_LOCUS21560</name>
</gene>
<name>A0A2N9G274_FAGSY</name>
<dbReference type="GO" id="GO:0004366">
    <property type="term" value="F:glycerol-3-phosphate O-acyltransferase activity"/>
    <property type="evidence" value="ECO:0007669"/>
    <property type="project" value="InterPro"/>
</dbReference>
<feature type="domain" description="Phospholipid/glycerol acyltransferase" evidence="1">
    <location>
        <begin position="215"/>
        <end position="288"/>
    </location>
</feature>
<dbReference type="EMBL" id="OIVN01001414">
    <property type="protein sequence ID" value="SPC93678.1"/>
    <property type="molecule type" value="Genomic_DNA"/>
</dbReference>
<evidence type="ECO:0000259" key="1">
    <source>
        <dbReference type="Pfam" id="PF01553"/>
    </source>
</evidence>
<evidence type="ECO:0000313" key="2">
    <source>
        <dbReference type="EMBL" id="SPC93678.1"/>
    </source>
</evidence>
<dbReference type="Gene3D" id="3.40.1130.10">
    <property type="entry name" value="Glycerol-3-phosphate (1)-acyltransferase"/>
    <property type="match status" value="1"/>
</dbReference>
<dbReference type="AlphaFoldDB" id="A0A2N9G274"/>
<dbReference type="SUPFAM" id="SSF69593">
    <property type="entry name" value="Glycerol-3-phosphate (1)-acyltransferase"/>
    <property type="match status" value="1"/>
</dbReference>
<sequence>MGICGEAGVLRFREERVKFWSDLWCGDSSLKEAFPALFSIASNKEAAVADYMQIRHGNLHWEVTFVRNLQDWELESLVSFLDRIYSVSFNVSGMDQMCWQRDSKTDFSVNSYYRCNCAVSLERHLEVQSPSLSSFLSLDSCLGEDLRKRTVRDLIACWPGALGKNRQAVIWRTIPHCLLWCIWRERNLRTFEGLEMATPDLQLLFFRMLFDWIHGHNIVLMSNHQTEADPAIIALLLEATNPQIAENMTYVAGDRVLIDPLCKPFSIGRNLICVYSKKHMDDVPELVEMKRKSNTRSLKEMALRLRYLYFFALSV</sequence>
<dbReference type="GO" id="GO:0006655">
    <property type="term" value="P:phosphatidylglycerol biosynthetic process"/>
    <property type="evidence" value="ECO:0007669"/>
    <property type="project" value="TreeGrafter"/>
</dbReference>
<protein>
    <recommendedName>
        <fullName evidence="1">Phospholipid/glycerol acyltransferase domain-containing protein</fullName>
    </recommendedName>
</protein>
<accession>A0A2N9G274</accession>
<dbReference type="InterPro" id="IPR016222">
    <property type="entry name" value="G3P_O-acylTrfase_chlp"/>
</dbReference>
<dbReference type="PANTHER" id="PTHR35695">
    <property type="entry name" value="GLYCEROL-3-PHOSPHATE ACYLTRANSFERASE, CHLOROPLASTIC"/>
    <property type="match status" value="1"/>
</dbReference>
<dbReference type="PANTHER" id="PTHR35695:SF1">
    <property type="entry name" value="GLYCEROL-3-PHOSPHATE ACYLTRANSFERASE, CHLOROPLASTIC"/>
    <property type="match status" value="1"/>
</dbReference>
<dbReference type="InterPro" id="IPR002123">
    <property type="entry name" value="Plipid/glycerol_acylTrfase"/>
</dbReference>
<dbReference type="GO" id="GO:0009570">
    <property type="term" value="C:chloroplast stroma"/>
    <property type="evidence" value="ECO:0007669"/>
    <property type="project" value="TreeGrafter"/>
</dbReference>
<organism evidence="2">
    <name type="scientific">Fagus sylvatica</name>
    <name type="common">Beechnut</name>
    <dbReference type="NCBI Taxonomy" id="28930"/>
    <lineage>
        <taxon>Eukaryota</taxon>
        <taxon>Viridiplantae</taxon>
        <taxon>Streptophyta</taxon>
        <taxon>Embryophyta</taxon>
        <taxon>Tracheophyta</taxon>
        <taxon>Spermatophyta</taxon>
        <taxon>Magnoliopsida</taxon>
        <taxon>eudicotyledons</taxon>
        <taxon>Gunneridae</taxon>
        <taxon>Pentapetalae</taxon>
        <taxon>rosids</taxon>
        <taxon>fabids</taxon>
        <taxon>Fagales</taxon>
        <taxon>Fagaceae</taxon>
        <taxon>Fagus</taxon>
    </lineage>
</organism>
<dbReference type="Pfam" id="PF01553">
    <property type="entry name" value="Acyltransferase"/>
    <property type="match status" value="1"/>
</dbReference>
<proteinExistence type="predicted"/>